<dbReference type="GO" id="GO:0006357">
    <property type="term" value="P:regulation of transcription by RNA polymerase II"/>
    <property type="evidence" value="ECO:0007669"/>
    <property type="project" value="TreeGrafter"/>
</dbReference>
<dbReference type="GO" id="GO:0003690">
    <property type="term" value="F:double-stranded DNA binding"/>
    <property type="evidence" value="ECO:0007669"/>
    <property type="project" value="TreeGrafter"/>
</dbReference>
<dbReference type="InterPro" id="IPR005559">
    <property type="entry name" value="CG-1_dom"/>
</dbReference>
<evidence type="ECO:0000313" key="8">
    <source>
        <dbReference type="EMBL" id="RHY09531.1"/>
    </source>
</evidence>
<dbReference type="Pfam" id="PF03859">
    <property type="entry name" value="CG-1"/>
    <property type="match status" value="1"/>
</dbReference>
<evidence type="ECO:0000313" key="9">
    <source>
        <dbReference type="Proteomes" id="UP000265427"/>
    </source>
</evidence>
<keyword evidence="4" id="KW-0010">Activator</keyword>
<gene>
    <name evidence="8" type="ORF">DYB36_003763</name>
</gene>
<comment type="caution">
    <text evidence="8">The sequence shown here is derived from an EMBL/GenBank/DDBJ whole genome shotgun (WGS) entry which is preliminary data.</text>
</comment>
<dbReference type="Gene3D" id="2.60.40.10">
    <property type="entry name" value="Immunoglobulins"/>
    <property type="match status" value="1"/>
</dbReference>
<dbReference type="GO" id="GO:0003712">
    <property type="term" value="F:transcription coregulator activity"/>
    <property type="evidence" value="ECO:0007669"/>
    <property type="project" value="TreeGrafter"/>
</dbReference>
<evidence type="ECO:0000256" key="1">
    <source>
        <dbReference type="ARBA" id="ARBA00004123"/>
    </source>
</evidence>
<dbReference type="PROSITE" id="PS51437">
    <property type="entry name" value="CG_1"/>
    <property type="match status" value="1"/>
</dbReference>
<keyword evidence="3" id="KW-0040">ANK repeat</keyword>
<dbReference type="VEuPathDB" id="FungiDB:H257_10817"/>
<proteinExistence type="inferred from homology"/>
<comment type="subcellular location">
    <subcellularLocation>
        <location evidence="1">Nucleus</location>
    </subcellularLocation>
</comment>
<evidence type="ECO:0000259" key="7">
    <source>
        <dbReference type="PROSITE" id="PS51437"/>
    </source>
</evidence>
<dbReference type="SUPFAM" id="SSF81296">
    <property type="entry name" value="E set domains"/>
    <property type="match status" value="1"/>
</dbReference>
<evidence type="ECO:0000256" key="3">
    <source>
        <dbReference type="ARBA" id="ARBA00023043"/>
    </source>
</evidence>
<evidence type="ECO:0000256" key="5">
    <source>
        <dbReference type="ARBA" id="ARBA00023163"/>
    </source>
</evidence>
<keyword evidence="5" id="KW-0804">Transcription</keyword>
<dbReference type="PANTHER" id="PTHR23335">
    <property type="entry name" value="CALMODULIN-BINDING TRANSCRIPTION ACTIVATOR CAMTA"/>
    <property type="match status" value="1"/>
</dbReference>
<dbReference type="AlphaFoldDB" id="A0A397AVL6"/>
<dbReference type="SMART" id="SM01076">
    <property type="entry name" value="CG-1"/>
    <property type="match status" value="1"/>
</dbReference>
<dbReference type="GO" id="GO:0005634">
    <property type="term" value="C:nucleus"/>
    <property type="evidence" value="ECO:0007669"/>
    <property type="project" value="UniProtKB-SubCell"/>
</dbReference>
<accession>A0A397AVL6</accession>
<protein>
    <recommendedName>
        <fullName evidence="7">CG-1 domain-containing protein</fullName>
    </recommendedName>
</protein>
<name>A0A397AVL6_APHAT</name>
<dbReference type="InterPro" id="IPR014756">
    <property type="entry name" value="Ig_E-set"/>
</dbReference>
<comment type="similarity">
    <text evidence="2">Belongs to the CAMTA family.</text>
</comment>
<dbReference type="PANTHER" id="PTHR23335:SF1">
    <property type="entry name" value="CALMODULIN-BINDING TRANSCRIPTION ACTIVATOR, ISOFORM F"/>
    <property type="match status" value="1"/>
</dbReference>
<dbReference type="Proteomes" id="UP000265427">
    <property type="component" value="Unassembled WGS sequence"/>
</dbReference>
<sequence>MMEKAVQLQLAARERWLQKDEVLFLLTNYMASGLPVHVAPQCGTLFVCDSVMDFKKDGWTWQKQKGSKTKIREDRAKLVVTRGNVVLGVYVHSADNPCFHRRSYSLRDESNRMILVHYLEDDSKKQVLRDAPHECSRPFDASSVVNDALADFHPSDPDDDHHDDDTALDDLLLDNHMPRMIAFDPSNQITDFSPNWDFCTGGAKILICAASPPPYSTLFVCFGSTAVVRAESLSPTVLRCCVVPLRIATYVGTQLIFVSTPGHFLFKPAASPSHMSVSAHQPPPKYPTLDWGTSIQVPAFSDVVAQGGGSNSSSSSTFKRARSEHNLDDMTSLSFPSSPTNSLRGLDECTLPAATVEVASLMLDDSAIAALSDVELGALSEQLIEDVVKQLVALAGTSPELLEEVSYIQSIFLD</sequence>
<organism evidence="8 9">
    <name type="scientific">Aphanomyces astaci</name>
    <name type="common">Crayfish plague agent</name>
    <dbReference type="NCBI Taxonomy" id="112090"/>
    <lineage>
        <taxon>Eukaryota</taxon>
        <taxon>Sar</taxon>
        <taxon>Stramenopiles</taxon>
        <taxon>Oomycota</taxon>
        <taxon>Saprolegniomycetes</taxon>
        <taxon>Saprolegniales</taxon>
        <taxon>Verrucalvaceae</taxon>
        <taxon>Aphanomyces</taxon>
    </lineage>
</organism>
<feature type="domain" description="CG-1" evidence="7">
    <location>
        <begin position="5"/>
        <end position="127"/>
    </location>
</feature>
<evidence type="ECO:0000256" key="4">
    <source>
        <dbReference type="ARBA" id="ARBA00023159"/>
    </source>
</evidence>
<evidence type="ECO:0000256" key="6">
    <source>
        <dbReference type="ARBA" id="ARBA00023242"/>
    </source>
</evidence>
<dbReference type="InterPro" id="IPR013783">
    <property type="entry name" value="Ig-like_fold"/>
</dbReference>
<keyword evidence="6" id="KW-0539">Nucleus</keyword>
<reference evidence="8 9" key="1">
    <citation type="submission" date="2018-08" db="EMBL/GenBank/DDBJ databases">
        <title>Aphanomyces genome sequencing and annotation.</title>
        <authorList>
            <person name="Minardi D."/>
            <person name="Oidtmann B."/>
            <person name="Van Der Giezen M."/>
            <person name="Studholme D.J."/>
        </authorList>
    </citation>
    <scope>NUCLEOTIDE SEQUENCE [LARGE SCALE GENOMIC DNA]</scope>
    <source>
        <strain evidence="8 9">Kv</strain>
    </source>
</reference>
<dbReference type="EMBL" id="QUSZ01005478">
    <property type="protein sequence ID" value="RHY09531.1"/>
    <property type="molecule type" value="Genomic_DNA"/>
</dbReference>
<evidence type="ECO:0000256" key="2">
    <source>
        <dbReference type="ARBA" id="ARBA00008267"/>
    </source>
</evidence>